<name>A0A8F1IFW7_PSEAI</name>
<evidence type="ECO:0000313" key="1">
    <source>
        <dbReference type="EMBL" id="QWP89877.1"/>
    </source>
</evidence>
<proteinExistence type="predicted"/>
<dbReference type="AlphaFoldDB" id="A0A8F1IFW7"/>
<sequence length="78" mass="9071">MSWNIEELVTFFERKGIPPSAYSLFKDSDETHCLIKQGDEWLVYYSEKGKRNELGWGKTEAQALNILKLFVLEGCKQI</sequence>
<protein>
    <submittedName>
        <fullName evidence="1">Uncharacterized protein</fullName>
    </submittedName>
</protein>
<accession>A0A8F1IFW7</accession>
<reference evidence="1" key="1">
    <citation type="journal article" date="2021" name="J. Antimicrob. Chemother.">
        <title>Molecular and genomic epidemiology of VIM/IMP-like metallo-beta-lactamase-producing Pseudomonas aeruginosa genotypes in Poland.</title>
        <authorList>
            <person name="Urbanowicz P."/>
            <person name="Izdebski R."/>
            <person name="Baraniak A."/>
            <person name="Zabicka D."/>
            <person name="Hryniewicz W."/>
            <person name="Gniadkowski M."/>
        </authorList>
    </citation>
    <scope>NUCLEOTIDE SEQUENCE</scope>
    <source>
        <strain evidence="1">NMI4503/09</strain>
    </source>
</reference>
<organism evidence="1">
    <name type="scientific">Pseudomonas aeruginosa</name>
    <dbReference type="NCBI Taxonomy" id="287"/>
    <lineage>
        <taxon>Bacteria</taxon>
        <taxon>Pseudomonadati</taxon>
        <taxon>Pseudomonadota</taxon>
        <taxon>Gammaproteobacteria</taxon>
        <taxon>Pseudomonadales</taxon>
        <taxon>Pseudomonadaceae</taxon>
        <taxon>Pseudomonas</taxon>
    </lineage>
</organism>
<dbReference type="EMBL" id="MW595315">
    <property type="protein sequence ID" value="QWP89877.1"/>
    <property type="molecule type" value="Genomic_DNA"/>
</dbReference>